<feature type="domain" description="BLOC-1-related complex subunit 6 C-terminal helix" evidence="1">
    <location>
        <begin position="22"/>
        <end position="89"/>
    </location>
</feature>
<gene>
    <name evidence="2" type="ORF">LIER_11552</name>
</gene>
<dbReference type="Proteomes" id="UP001454036">
    <property type="component" value="Unassembled WGS sequence"/>
</dbReference>
<organism evidence="2 3">
    <name type="scientific">Lithospermum erythrorhizon</name>
    <name type="common">Purple gromwell</name>
    <name type="synonym">Lithospermum officinale var. erythrorhizon</name>
    <dbReference type="NCBI Taxonomy" id="34254"/>
    <lineage>
        <taxon>Eukaryota</taxon>
        <taxon>Viridiplantae</taxon>
        <taxon>Streptophyta</taxon>
        <taxon>Embryophyta</taxon>
        <taxon>Tracheophyta</taxon>
        <taxon>Spermatophyta</taxon>
        <taxon>Magnoliopsida</taxon>
        <taxon>eudicotyledons</taxon>
        <taxon>Gunneridae</taxon>
        <taxon>Pentapetalae</taxon>
        <taxon>asterids</taxon>
        <taxon>lamiids</taxon>
        <taxon>Boraginales</taxon>
        <taxon>Boraginaceae</taxon>
        <taxon>Boraginoideae</taxon>
        <taxon>Lithospermeae</taxon>
        <taxon>Lithospermum</taxon>
    </lineage>
</organism>
<dbReference type="InterPro" id="IPR046465">
    <property type="entry name" value="BORCS6_C"/>
</dbReference>
<evidence type="ECO:0000313" key="2">
    <source>
        <dbReference type="EMBL" id="GAA0153271.1"/>
    </source>
</evidence>
<protein>
    <recommendedName>
        <fullName evidence="1">BLOC-1-related complex subunit 6 C-terminal helix domain-containing protein</fullName>
    </recommendedName>
</protein>
<evidence type="ECO:0000313" key="3">
    <source>
        <dbReference type="Proteomes" id="UP001454036"/>
    </source>
</evidence>
<comment type="caution">
    <text evidence="2">The sequence shown here is derived from an EMBL/GenBank/DDBJ whole genome shotgun (WGS) entry which is preliminary data.</text>
</comment>
<reference evidence="2 3" key="1">
    <citation type="submission" date="2024-01" db="EMBL/GenBank/DDBJ databases">
        <title>The complete chloroplast genome sequence of Lithospermum erythrorhizon: insights into the phylogenetic relationship among Boraginaceae species and the maternal lineages of purple gromwells.</title>
        <authorList>
            <person name="Okada T."/>
            <person name="Watanabe K."/>
        </authorList>
    </citation>
    <scope>NUCLEOTIDE SEQUENCE [LARGE SCALE GENOMIC DNA]</scope>
</reference>
<dbReference type="PANTHER" id="PTHR39708">
    <property type="entry name" value="OS07G0483400 PROTEIN"/>
    <property type="match status" value="1"/>
</dbReference>
<proteinExistence type="predicted"/>
<keyword evidence="3" id="KW-1185">Reference proteome</keyword>
<name>A0AAV3PQ17_LITER</name>
<sequence length="90" mass="9946">MEEKKSEEGPKTTSLDRNELAKALELAEKDSIEIAQSFNSLFDSLRLSLSQATSTSVDHMNCFSEAAGRLQECALDATTKGNRYINSCLR</sequence>
<dbReference type="PANTHER" id="PTHR39708:SF2">
    <property type="entry name" value="BLOC-1-RELATED COMPLEX SUBUNIT 6 C-TERMINAL HELIX DOMAIN-CONTAINING PROTEIN"/>
    <property type="match status" value="1"/>
</dbReference>
<dbReference type="Pfam" id="PF10157">
    <property type="entry name" value="BORCS6"/>
    <property type="match status" value="1"/>
</dbReference>
<evidence type="ECO:0000259" key="1">
    <source>
        <dbReference type="Pfam" id="PF10157"/>
    </source>
</evidence>
<dbReference type="AlphaFoldDB" id="A0AAV3PQ17"/>
<dbReference type="EMBL" id="BAABME010002146">
    <property type="protein sequence ID" value="GAA0153271.1"/>
    <property type="molecule type" value="Genomic_DNA"/>
</dbReference>
<accession>A0AAV3PQ17</accession>